<dbReference type="Proteomes" id="UP000758603">
    <property type="component" value="Unassembled WGS sequence"/>
</dbReference>
<keyword evidence="3" id="KW-1185">Reference proteome</keyword>
<dbReference type="InterPro" id="IPR023393">
    <property type="entry name" value="START-like_dom_sf"/>
</dbReference>
<feature type="chain" id="PRO_5040511103" description="Coenzyme Q-binding protein COQ10 START domain-containing protein" evidence="1">
    <location>
        <begin position="18"/>
        <end position="211"/>
    </location>
</feature>
<dbReference type="PANTHER" id="PTHR36166">
    <property type="entry name" value="CHROMOSOME 9, WHOLE GENOME SHOTGUN SEQUENCE"/>
    <property type="match status" value="1"/>
</dbReference>
<protein>
    <recommendedName>
        <fullName evidence="4">Coenzyme Q-binding protein COQ10 START domain-containing protein</fullName>
    </recommendedName>
</protein>
<comment type="caution">
    <text evidence="2">The sequence shown here is derived from an EMBL/GenBank/DDBJ whole genome shotgun (WGS) entry which is preliminary data.</text>
</comment>
<sequence length="211" mass="23940">MYFRLLLSCSVLGAVHCLTSESSSKDIDWASLQCPSDNITTLPTPTYGTKERVFMICTELFINAPPQKVYDTLIDFENYHRWNTFTIDVQIPPNVQTPEDDYVGMEMVFTTTGLLPGANTTSDEVLTVLDDDPSKRYLMNAWRSNTLFNGSLSRAEHPNILTSAGRGRTRYVSYETYYLGLATPLIFAIRPQLQTQWDRQGLDLKDFVEGL</sequence>
<dbReference type="CDD" id="cd07822">
    <property type="entry name" value="SRPBCC_4"/>
    <property type="match status" value="1"/>
</dbReference>
<dbReference type="GeneID" id="70131501"/>
<dbReference type="Pfam" id="PF10604">
    <property type="entry name" value="Polyketide_cyc2"/>
    <property type="match status" value="1"/>
</dbReference>
<organism evidence="2 3">
    <name type="scientific">Truncatella angustata</name>
    <dbReference type="NCBI Taxonomy" id="152316"/>
    <lineage>
        <taxon>Eukaryota</taxon>
        <taxon>Fungi</taxon>
        <taxon>Dikarya</taxon>
        <taxon>Ascomycota</taxon>
        <taxon>Pezizomycotina</taxon>
        <taxon>Sordariomycetes</taxon>
        <taxon>Xylariomycetidae</taxon>
        <taxon>Amphisphaeriales</taxon>
        <taxon>Sporocadaceae</taxon>
        <taxon>Truncatella</taxon>
    </lineage>
</organism>
<evidence type="ECO:0000313" key="2">
    <source>
        <dbReference type="EMBL" id="KAH6656063.1"/>
    </source>
</evidence>
<keyword evidence="1" id="KW-0732">Signal</keyword>
<dbReference type="OrthoDB" id="509124at2759"/>
<dbReference type="AlphaFoldDB" id="A0A9P8ZZH9"/>
<evidence type="ECO:0008006" key="4">
    <source>
        <dbReference type="Google" id="ProtNLM"/>
    </source>
</evidence>
<dbReference type="SUPFAM" id="SSF55961">
    <property type="entry name" value="Bet v1-like"/>
    <property type="match status" value="1"/>
</dbReference>
<dbReference type="Gene3D" id="3.30.530.20">
    <property type="match status" value="1"/>
</dbReference>
<reference evidence="2" key="1">
    <citation type="journal article" date="2021" name="Nat. Commun.">
        <title>Genetic determinants of endophytism in the Arabidopsis root mycobiome.</title>
        <authorList>
            <person name="Mesny F."/>
            <person name="Miyauchi S."/>
            <person name="Thiergart T."/>
            <person name="Pickel B."/>
            <person name="Atanasova L."/>
            <person name="Karlsson M."/>
            <person name="Huettel B."/>
            <person name="Barry K.W."/>
            <person name="Haridas S."/>
            <person name="Chen C."/>
            <person name="Bauer D."/>
            <person name="Andreopoulos W."/>
            <person name="Pangilinan J."/>
            <person name="LaButti K."/>
            <person name="Riley R."/>
            <person name="Lipzen A."/>
            <person name="Clum A."/>
            <person name="Drula E."/>
            <person name="Henrissat B."/>
            <person name="Kohler A."/>
            <person name="Grigoriev I.V."/>
            <person name="Martin F.M."/>
            <person name="Hacquard S."/>
        </authorList>
    </citation>
    <scope>NUCLEOTIDE SEQUENCE</scope>
    <source>
        <strain evidence="2">MPI-SDFR-AT-0073</strain>
    </source>
</reference>
<dbReference type="PANTHER" id="PTHR36166:SF1">
    <property type="entry name" value="SRPBCC DOMAIN-CONTAINING PROTEIN"/>
    <property type="match status" value="1"/>
</dbReference>
<name>A0A9P8ZZH9_9PEZI</name>
<dbReference type="RefSeq" id="XP_045960328.1">
    <property type="nucleotide sequence ID" value="XM_046102609.1"/>
</dbReference>
<gene>
    <name evidence="2" type="ORF">BKA67DRAFT_562552</name>
</gene>
<dbReference type="InterPro" id="IPR019587">
    <property type="entry name" value="Polyketide_cyclase/dehydratase"/>
</dbReference>
<accession>A0A9P8ZZH9</accession>
<dbReference type="EMBL" id="JAGPXC010000003">
    <property type="protein sequence ID" value="KAH6656063.1"/>
    <property type="molecule type" value="Genomic_DNA"/>
</dbReference>
<feature type="signal peptide" evidence="1">
    <location>
        <begin position="1"/>
        <end position="17"/>
    </location>
</feature>
<proteinExistence type="predicted"/>
<evidence type="ECO:0000313" key="3">
    <source>
        <dbReference type="Proteomes" id="UP000758603"/>
    </source>
</evidence>
<evidence type="ECO:0000256" key="1">
    <source>
        <dbReference type="SAM" id="SignalP"/>
    </source>
</evidence>